<proteinExistence type="predicted"/>
<evidence type="ECO:0000313" key="1">
    <source>
        <dbReference type="EMBL" id="MQY27918.1"/>
    </source>
</evidence>
<reference evidence="1 2" key="1">
    <citation type="submission" date="2019-10" db="EMBL/GenBank/DDBJ databases">
        <title>Nocardia macrotermitis sp. nov. and Nocardia aurantia sp. nov., isolated from the gut of fungus growing-termite Macrotermes natalensis.</title>
        <authorList>
            <person name="Benndorf R."/>
            <person name="Schwitalla J."/>
            <person name="Martin K."/>
            <person name="De Beer W."/>
            <person name="Kaster A.-K."/>
            <person name="Vollmers J."/>
            <person name="Poulsen M."/>
            <person name="Beemelmanns C."/>
        </authorList>
    </citation>
    <scope>NUCLEOTIDE SEQUENCE [LARGE SCALE GENOMIC DNA]</scope>
    <source>
        <strain evidence="1 2">RB56</strain>
    </source>
</reference>
<accession>A0A7K0DQQ3</accession>
<evidence type="ECO:0000313" key="2">
    <source>
        <dbReference type="Proteomes" id="UP000431401"/>
    </source>
</evidence>
<protein>
    <recommendedName>
        <fullName evidence="3">EvbL</fullName>
    </recommendedName>
</protein>
<dbReference type="OrthoDB" id="3820010at2"/>
<dbReference type="NCBIfam" id="NF047719">
    <property type="entry name" value="SCO6745_fam_HTH"/>
    <property type="match status" value="1"/>
</dbReference>
<comment type="caution">
    <text evidence="1">The sequence shown here is derived from an EMBL/GenBank/DDBJ whole genome shotgun (WGS) entry which is preliminary data.</text>
</comment>
<organism evidence="1 2">
    <name type="scientific">Nocardia aurantia</name>
    <dbReference type="NCBI Taxonomy" id="2585199"/>
    <lineage>
        <taxon>Bacteria</taxon>
        <taxon>Bacillati</taxon>
        <taxon>Actinomycetota</taxon>
        <taxon>Actinomycetes</taxon>
        <taxon>Mycobacteriales</taxon>
        <taxon>Nocardiaceae</taxon>
        <taxon>Nocardia</taxon>
    </lineage>
</organism>
<name>A0A7K0DQQ3_9NOCA</name>
<dbReference type="Proteomes" id="UP000431401">
    <property type="component" value="Unassembled WGS sequence"/>
</dbReference>
<dbReference type="RefSeq" id="WP_153343451.1">
    <property type="nucleotide sequence ID" value="NZ_WEGI01000007.1"/>
</dbReference>
<keyword evidence="2" id="KW-1185">Reference proteome</keyword>
<gene>
    <name evidence="1" type="ORF">NRB56_35010</name>
</gene>
<dbReference type="EMBL" id="WEGI01000007">
    <property type="protein sequence ID" value="MQY27918.1"/>
    <property type="molecule type" value="Genomic_DNA"/>
</dbReference>
<dbReference type="InterPro" id="IPR054058">
    <property type="entry name" value="HTH_67"/>
</dbReference>
<sequence>MSVAAAVKDPIQRIGGAFMFSREARVYGESTGVPGFIGPYARGRGGVLGDVDADVVVAAFGFLAPETVRAAWDSVSVPAAEAAGAYLGACQDFGRRKLAGFAEAEPLAELLQAVAAAAEVPGVPLFAGWRALPAAADAPARVLQYAHVLRELRGGLHLMAVLSAGLTPLQAVLISGSPLSPGPAQARAFGWPEPFEEVSDEVRARWEAAEAVTDALIAPAFEVLGADGGAELARLLGAAERQVFGR</sequence>
<evidence type="ECO:0008006" key="3">
    <source>
        <dbReference type="Google" id="ProtNLM"/>
    </source>
</evidence>
<dbReference type="Pfam" id="PF21863">
    <property type="entry name" value="HTH_67"/>
    <property type="match status" value="1"/>
</dbReference>
<dbReference type="AlphaFoldDB" id="A0A7K0DQQ3"/>